<evidence type="ECO:0000313" key="4">
    <source>
        <dbReference type="Proteomes" id="UP000224854"/>
    </source>
</evidence>
<dbReference type="AlphaFoldDB" id="A0A2C5ZU66"/>
<dbReference type="OrthoDB" id="1058301at2759"/>
<evidence type="ECO:0000259" key="2">
    <source>
        <dbReference type="PROSITE" id="PS51704"/>
    </source>
</evidence>
<dbReference type="GO" id="GO:0008081">
    <property type="term" value="F:phosphoric diester hydrolase activity"/>
    <property type="evidence" value="ECO:0007669"/>
    <property type="project" value="InterPro"/>
</dbReference>
<feature type="transmembrane region" description="Helical" evidence="1">
    <location>
        <begin position="327"/>
        <end position="347"/>
    </location>
</feature>
<dbReference type="Gene3D" id="3.20.20.190">
    <property type="entry name" value="Phosphatidylinositol (PI) phosphodiesterase"/>
    <property type="match status" value="1"/>
</dbReference>
<dbReference type="PROSITE" id="PS51704">
    <property type="entry name" value="GP_PDE"/>
    <property type="match status" value="1"/>
</dbReference>
<keyword evidence="1" id="KW-1133">Transmembrane helix</keyword>
<accession>A0A2C5ZU66</accession>
<evidence type="ECO:0000256" key="1">
    <source>
        <dbReference type="SAM" id="Phobius"/>
    </source>
</evidence>
<dbReference type="PANTHER" id="PTHR43805">
    <property type="entry name" value="GLYCEROPHOSPHORYL DIESTER PHOSPHODIESTERASE"/>
    <property type="match status" value="1"/>
</dbReference>
<comment type="caution">
    <text evidence="3">The sequence shown here is derived from an EMBL/GenBank/DDBJ whole genome shotgun (WGS) entry which is preliminary data.</text>
</comment>
<dbReference type="InterPro" id="IPR030395">
    <property type="entry name" value="GP_PDE_dom"/>
</dbReference>
<gene>
    <name evidence="3" type="ORF">CDD82_4098</name>
</gene>
<dbReference type="GO" id="GO:0006629">
    <property type="term" value="P:lipid metabolic process"/>
    <property type="evidence" value="ECO:0007669"/>
    <property type="project" value="InterPro"/>
</dbReference>
<keyword evidence="1" id="KW-0472">Membrane</keyword>
<dbReference type="PANTHER" id="PTHR43805:SF1">
    <property type="entry name" value="GP-PDE DOMAIN-CONTAINING PROTEIN"/>
    <property type="match status" value="1"/>
</dbReference>
<keyword evidence="1" id="KW-0812">Transmembrane</keyword>
<organism evidence="3 4">
    <name type="scientific">Ophiocordyceps australis</name>
    <dbReference type="NCBI Taxonomy" id="1399860"/>
    <lineage>
        <taxon>Eukaryota</taxon>
        <taxon>Fungi</taxon>
        <taxon>Dikarya</taxon>
        <taxon>Ascomycota</taxon>
        <taxon>Pezizomycotina</taxon>
        <taxon>Sordariomycetes</taxon>
        <taxon>Hypocreomycetidae</taxon>
        <taxon>Hypocreales</taxon>
        <taxon>Ophiocordycipitaceae</taxon>
        <taxon>Ophiocordyceps</taxon>
    </lineage>
</organism>
<keyword evidence="4" id="KW-1185">Reference proteome</keyword>
<evidence type="ECO:0000313" key="3">
    <source>
        <dbReference type="EMBL" id="PHH82984.1"/>
    </source>
</evidence>
<protein>
    <recommendedName>
        <fullName evidence="2">GP-PDE domain-containing protein</fullName>
    </recommendedName>
</protein>
<feature type="domain" description="GP-PDE" evidence="2">
    <location>
        <begin position="26"/>
        <end position="285"/>
    </location>
</feature>
<name>A0A2C5ZU66_9HYPO</name>
<reference evidence="3 4" key="1">
    <citation type="submission" date="2017-06" db="EMBL/GenBank/DDBJ databases">
        <title>Ant-infecting Ophiocordyceps genomes reveal a high diversity of potential behavioral manipulation genes and a possible major role for enterotoxins.</title>
        <authorList>
            <person name="De Bekker C."/>
            <person name="Evans H.C."/>
            <person name="Brachmann A."/>
            <person name="Hughes D.P."/>
        </authorList>
    </citation>
    <scope>NUCLEOTIDE SEQUENCE [LARGE SCALE GENOMIC DNA]</scope>
    <source>
        <strain evidence="3 4">1348a</strain>
    </source>
</reference>
<dbReference type="EMBL" id="NJEU01000033">
    <property type="protein sequence ID" value="PHH82984.1"/>
    <property type="molecule type" value="Genomic_DNA"/>
</dbReference>
<dbReference type="Pfam" id="PF03009">
    <property type="entry name" value="GDPD"/>
    <property type="match status" value="1"/>
</dbReference>
<dbReference type="SUPFAM" id="SSF51695">
    <property type="entry name" value="PLC-like phosphodiesterases"/>
    <property type="match status" value="1"/>
</dbReference>
<sequence>METVPQVAASFTAARPSTKCPKLLIPQAVAHRGFRAQEAENTMAAFCAAARAGAQGIETDVRLSRDGVAVLSHDGSLQRCFGVEGQVAQREWAQLARLRTVRDARQGMPRLRDLLAWLAGRPFDGGFEAGEGVEVEGGVRERLWVLLDIKMDDDAQTLVDAIATAIAQVPPSSVPWEQRIVLGCWNASTVRAARTSLPTFPLSHIGVSLSYASHFLAPPASLPAFNLAYPPLLLRGPSLLDKLRSARRAVFLWTLNDQASMNWALTLNTLSSSLPDDVDASQKHARVDAVISDDPALFLDVCAKFEARLASNPSAPLTHPPLTTRAAIRRTLGLVFVQLLMTLIFLYRRFWLYRLDYMNEATPSRHLKK</sequence>
<proteinExistence type="predicted"/>
<dbReference type="Proteomes" id="UP000224854">
    <property type="component" value="Unassembled WGS sequence"/>
</dbReference>
<dbReference type="InterPro" id="IPR017946">
    <property type="entry name" value="PLC-like_Pdiesterase_TIM-brl"/>
</dbReference>